<dbReference type="Pfam" id="PF13328">
    <property type="entry name" value="HD_4"/>
    <property type="match status" value="1"/>
</dbReference>
<feature type="non-terminal residue" evidence="2">
    <location>
        <position position="183"/>
    </location>
</feature>
<dbReference type="GO" id="GO:0008728">
    <property type="term" value="F:GTP diphosphokinase activity"/>
    <property type="evidence" value="ECO:0007669"/>
    <property type="project" value="UniProtKB-EC"/>
</dbReference>
<feature type="domain" description="HD/PDEase" evidence="1">
    <location>
        <begin position="44"/>
        <end position="158"/>
    </location>
</feature>
<comment type="caution">
    <text evidence="2">The sequence shown here is derived from an EMBL/GenBank/DDBJ whole genome shotgun (WGS) entry which is preliminary data.</text>
</comment>
<keyword evidence="3" id="KW-1185">Reference proteome</keyword>
<evidence type="ECO:0000313" key="2">
    <source>
        <dbReference type="EMBL" id="RWX49801.1"/>
    </source>
</evidence>
<dbReference type="EMBL" id="MTKS01000450">
    <property type="protein sequence ID" value="RWX49801.1"/>
    <property type="molecule type" value="Genomic_DNA"/>
</dbReference>
<evidence type="ECO:0000313" key="3">
    <source>
        <dbReference type="Proteomes" id="UP000288892"/>
    </source>
</evidence>
<sequence length="183" mass="20503">MGQFDLEKYRQEMSSFIGSGDETSVFYEALDFAVAAHDGQMRKSGDPYIIHPCATARILAEEMDVHNCEILAAGLLHDTIEDVEEITPEVIREKFGANVEAIVVGCTKVKHHSGDKQALKKLVHRQLFTGAAVRPEVMVVKLADRMHNLRTLGSMPRYKRQRIAEETLDFYAPLATILGLFTL</sequence>
<dbReference type="SUPFAM" id="SSF109604">
    <property type="entry name" value="HD-domain/PDEase-like"/>
    <property type="match status" value="1"/>
</dbReference>
<proteinExistence type="predicted"/>
<dbReference type="CDD" id="cd00077">
    <property type="entry name" value="HDc"/>
    <property type="match status" value="1"/>
</dbReference>
<dbReference type="Gene3D" id="1.10.3210.10">
    <property type="entry name" value="Hypothetical protein af1432"/>
    <property type="match status" value="1"/>
</dbReference>
<name>A0A444J9P3_9BACT</name>
<organism evidence="2 3">
    <name type="scientific">Candidatus Electrothrix marina</name>
    <dbReference type="NCBI Taxonomy" id="1859130"/>
    <lineage>
        <taxon>Bacteria</taxon>
        <taxon>Pseudomonadati</taxon>
        <taxon>Thermodesulfobacteriota</taxon>
        <taxon>Desulfobulbia</taxon>
        <taxon>Desulfobulbales</taxon>
        <taxon>Desulfobulbaceae</taxon>
        <taxon>Candidatus Electrothrix</taxon>
    </lineage>
</organism>
<gene>
    <name evidence="2" type="ORF">VU01_14501</name>
</gene>
<dbReference type="InterPro" id="IPR003607">
    <property type="entry name" value="HD/PDEase_dom"/>
</dbReference>
<keyword evidence="2" id="KW-0808">Transferase</keyword>
<evidence type="ECO:0000259" key="1">
    <source>
        <dbReference type="SMART" id="SM00471"/>
    </source>
</evidence>
<dbReference type="PANTHER" id="PTHR43061:SF1">
    <property type="entry name" value="GTP DIPHOSPHOKINASE RSH1, CHLOROPLASTIC-RELATED"/>
    <property type="match status" value="1"/>
</dbReference>
<dbReference type="SMART" id="SM00471">
    <property type="entry name" value="HDc"/>
    <property type="match status" value="1"/>
</dbReference>
<reference evidence="2 3" key="1">
    <citation type="submission" date="2017-01" db="EMBL/GenBank/DDBJ databases">
        <title>The cable genome- insights into the physiology and evolution of filamentous bacteria capable of sulfide oxidation via long distance electron transfer.</title>
        <authorList>
            <person name="Schreiber L."/>
            <person name="Bjerg J.T."/>
            <person name="Boggild A."/>
            <person name="Van De Vossenberg J."/>
            <person name="Meysman F."/>
            <person name="Nielsen L.P."/>
            <person name="Schramm A."/>
            <person name="Kjeldsen K.U."/>
        </authorList>
    </citation>
    <scope>NUCLEOTIDE SEQUENCE [LARGE SCALE GENOMIC DNA]</scope>
    <source>
        <strain evidence="2">A5</strain>
    </source>
</reference>
<dbReference type="Proteomes" id="UP000288892">
    <property type="component" value="Unassembled WGS sequence"/>
</dbReference>
<dbReference type="AlphaFoldDB" id="A0A444J9P3"/>
<dbReference type="PANTHER" id="PTHR43061">
    <property type="entry name" value="GTP DIPHOSPHOKINASE RSH1, CHLOROPLASTIC-RELATED"/>
    <property type="match status" value="1"/>
</dbReference>
<dbReference type="EC" id="2.7.6.5" evidence="2"/>
<accession>A0A444J9P3</accession>
<protein>
    <submittedName>
        <fullName evidence="2">HD domain-containing protein</fullName>
        <ecNumber evidence="2">2.7.6.5</ecNumber>
    </submittedName>
</protein>